<dbReference type="InterPro" id="IPR037294">
    <property type="entry name" value="ABC_BtuC-like"/>
</dbReference>
<feature type="transmembrane region" description="Helical" evidence="8">
    <location>
        <begin position="245"/>
        <end position="275"/>
    </location>
</feature>
<evidence type="ECO:0000256" key="6">
    <source>
        <dbReference type="ARBA" id="ARBA00022989"/>
    </source>
</evidence>
<feature type="transmembrane region" description="Helical" evidence="8">
    <location>
        <begin position="315"/>
        <end position="335"/>
    </location>
</feature>
<evidence type="ECO:0000256" key="7">
    <source>
        <dbReference type="ARBA" id="ARBA00023136"/>
    </source>
</evidence>
<organism evidence="9 10">
    <name type="scientific">Fulvivirga marina</name>
    <dbReference type="NCBI Taxonomy" id="2494733"/>
    <lineage>
        <taxon>Bacteria</taxon>
        <taxon>Pseudomonadati</taxon>
        <taxon>Bacteroidota</taxon>
        <taxon>Cytophagia</taxon>
        <taxon>Cytophagales</taxon>
        <taxon>Fulvivirgaceae</taxon>
        <taxon>Fulvivirga</taxon>
    </lineage>
</organism>
<evidence type="ECO:0000256" key="8">
    <source>
        <dbReference type="SAM" id="Phobius"/>
    </source>
</evidence>
<keyword evidence="5 8" id="KW-0812">Transmembrane</keyword>
<keyword evidence="7 8" id="KW-0472">Membrane</keyword>
<gene>
    <name evidence="9" type="ORF">JMN32_11890</name>
</gene>
<dbReference type="InterPro" id="IPR000522">
    <property type="entry name" value="ABC_transptr_permease_BtuC"/>
</dbReference>
<protein>
    <submittedName>
        <fullName evidence="9">Iron ABC transporter permease</fullName>
    </submittedName>
</protein>
<dbReference type="Pfam" id="PF01032">
    <property type="entry name" value="FecCD"/>
    <property type="match status" value="1"/>
</dbReference>
<proteinExistence type="inferred from homology"/>
<keyword evidence="3" id="KW-0813">Transport</keyword>
<sequence>MDRSHTIKLTLLLPLAILILFIINISLGSVSVPFDEVLNVLSGGEASKNSWTNIILNFRLPKATTAIAVGASLSISGLLMQTLFRNPLAGPFVLGISSGASLGVALLLLAGISITGSLVASGLTSWLVVSAASLGSGLVLLLVVIVSLRVRDSMTLLIIGLMFGSLTGAIVSILQFFSSGEEIQVYLFWTFGSLGGLNWDEITALLAIAGMGIMISFIMVKPLNALLLSENYARSMGINIKASRFWIIISTSLLAGSITAFCGPIAFIGIAMPHLTRLLFNTSNHKILIPAVAMSGVIVMLVCDIISQLPGSEHVLPINAITSLLGAPVVIWVILRRGSIKHSFSG</sequence>
<keyword evidence="6 8" id="KW-1133">Transmembrane helix</keyword>
<evidence type="ECO:0000256" key="5">
    <source>
        <dbReference type="ARBA" id="ARBA00022692"/>
    </source>
</evidence>
<feature type="transmembrane region" description="Helical" evidence="8">
    <location>
        <begin position="206"/>
        <end position="225"/>
    </location>
</feature>
<feature type="transmembrane region" description="Helical" evidence="8">
    <location>
        <begin position="126"/>
        <end position="148"/>
    </location>
</feature>
<accession>A0A937FZ33</accession>
<dbReference type="EMBL" id="JAEUGD010000042">
    <property type="protein sequence ID" value="MBL6447015.1"/>
    <property type="molecule type" value="Genomic_DNA"/>
</dbReference>
<dbReference type="PANTHER" id="PTHR30472:SF41">
    <property type="entry name" value="TRANSPORT SYSTEM PERMEASE PROTEIN"/>
    <property type="match status" value="1"/>
</dbReference>
<evidence type="ECO:0000256" key="4">
    <source>
        <dbReference type="ARBA" id="ARBA00022475"/>
    </source>
</evidence>
<feature type="transmembrane region" description="Helical" evidence="8">
    <location>
        <begin position="155"/>
        <end position="177"/>
    </location>
</feature>
<comment type="similarity">
    <text evidence="2">Belongs to the binding-protein-dependent transport system permease family. FecCD subfamily.</text>
</comment>
<dbReference type="AlphaFoldDB" id="A0A937FZ33"/>
<evidence type="ECO:0000313" key="9">
    <source>
        <dbReference type="EMBL" id="MBL6447015.1"/>
    </source>
</evidence>
<dbReference type="GO" id="GO:0022857">
    <property type="term" value="F:transmembrane transporter activity"/>
    <property type="evidence" value="ECO:0007669"/>
    <property type="project" value="InterPro"/>
</dbReference>
<name>A0A937FZ33_9BACT</name>
<dbReference type="Gene3D" id="1.10.3470.10">
    <property type="entry name" value="ABC transporter involved in vitamin B12 uptake, BtuC"/>
    <property type="match status" value="1"/>
</dbReference>
<evidence type="ECO:0000313" key="10">
    <source>
        <dbReference type="Proteomes" id="UP000614216"/>
    </source>
</evidence>
<feature type="transmembrane region" description="Helical" evidence="8">
    <location>
        <begin position="287"/>
        <end position="309"/>
    </location>
</feature>
<evidence type="ECO:0000256" key="3">
    <source>
        <dbReference type="ARBA" id="ARBA00022448"/>
    </source>
</evidence>
<dbReference type="PANTHER" id="PTHR30472">
    <property type="entry name" value="FERRIC ENTEROBACTIN TRANSPORT SYSTEM PERMEASE PROTEIN"/>
    <property type="match status" value="1"/>
</dbReference>
<keyword evidence="4" id="KW-1003">Cell membrane</keyword>
<dbReference type="Proteomes" id="UP000614216">
    <property type="component" value="Unassembled WGS sequence"/>
</dbReference>
<dbReference type="CDD" id="cd06550">
    <property type="entry name" value="TM_ABC_iron-siderophores_like"/>
    <property type="match status" value="1"/>
</dbReference>
<dbReference type="GO" id="GO:0033214">
    <property type="term" value="P:siderophore-iron import into cell"/>
    <property type="evidence" value="ECO:0007669"/>
    <property type="project" value="TreeGrafter"/>
</dbReference>
<evidence type="ECO:0000256" key="2">
    <source>
        <dbReference type="ARBA" id="ARBA00007935"/>
    </source>
</evidence>
<keyword evidence="10" id="KW-1185">Reference proteome</keyword>
<comment type="subcellular location">
    <subcellularLocation>
        <location evidence="1">Cell membrane</location>
        <topology evidence="1">Multi-pass membrane protein</topology>
    </subcellularLocation>
</comment>
<dbReference type="SUPFAM" id="SSF81345">
    <property type="entry name" value="ABC transporter involved in vitamin B12 uptake, BtuC"/>
    <property type="match status" value="1"/>
</dbReference>
<dbReference type="GO" id="GO:0005886">
    <property type="term" value="C:plasma membrane"/>
    <property type="evidence" value="ECO:0007669"/>
    <property type="project" value="UniProtKB-SubCell"/>
</dbReference>
<feature type="transmembrane region" description="Helical" evidence="8">
    <location>
        <begin position="63"/>
        <end position="80"/>
    </location>
</feature>
<feature type="transmembrane region" description="Helical" evidence="8">
    <location>
        <begin position="92"/>
        <end position="114"/>
    </location>
</feature>
<comment type="caution">
    <text evidence="9">The sequence shown here is derived from an EMBL/GenBank/DDBJ whole genome shotgun (WGS) entry which is preliminary data.</text>
</comment>
<evidence type="ECO:0000256" key="1">
    <source>
        <dbReference type="ARBA" id="ARBA00004651"/>
    </source>
</evidence>
<reference evidence="9" key="1">
    <citation type="submission" date="2021-01" db="EMBL/GenBank/DDBJ databases">
        <title>Fulvivirga kasyanovii gen. nov., sp nov., a novel member of the phylum Bacteroidetes isolated from seawater in a mussel farm.</title>
        <authorList>
            <person name="Zhao L.-H."/>
            <person name="Wang Z.-J."/>
        </authorList>
    </citation>
    <scope>NUCLEOTIDE SEQUENCE</scope>
    <source>
        <strain evidence="9">29W222</strain>
    </source>
</reference>
<dbReference type="RefSeq" id="WP_202856545.1">
    <property type="nucleotide sequence ID" value="NZ_JAEUGD010000042.1"/>
</dbReference>